<evidence type="ECO:0000313" key="2">
    <source>
        <dbReference type="EMBL" id="KAJ9161323.1"/>
    </source>
</evidence>
<gene>
    <name evidence="2" type="ORF">NKR19_g2390</name>
</gene>
<dbReference type="EMBL" id="JANBVN010000024">
    <property type="protein sequence ID" value="KAJ9161323.1"/>
    <property type="molecule type" value="Genomic_DNA"/>
</dbReference>
<protein>
    <submittedName>
        <fullName evidence="2">Uncharacterized protein</fullName>
    </submittedName>
</protein>
<comment type="caution">
    <text evidence="2">The sequence shown here is derived from an EMBL/GenBank/DDBJ whole genome shotgun (WGS) entry which is preliminary data.</text>
</comment>
<evidence type="ECO:0000313" key="3">
    <source>
        <dbReference type="Proteomes" id="UP001174691"/>
    </source>
</evidence>
<proteinExistence type="predicted"/>
<dbReference type="Pfam" id="PF26639">
    <property type="entry name" value="Het-6_barrel"/>
    <property type="match status" value="1"/>
</dbReference>
<feature type="compositionally biased region" description="Acidic residues" evidence="1">
    <location>
        <begin position="9"/>
        <end position="19"/>
    </location>
</feature>
<feature type="region of interest" description="Disordered" evidence="1">
    <location>
        <begin position="1"/>
        <end position="23"/>
    </location>
</feature>
<sequence length="164" mass="18836">MQAVRQSEDEHEYDQDQDASDLSVKQMRDRLHSELHRQLQREVYWTKLSESIEEATERHLAVSTERRRLFISREGFIGLAPVEAEQGDVIFAIKGCRTPHVLRLTFPASPDLDTDSDNSAPAAAQFRLVGDCYLDGFMDVELDDMFRDHPEVWDGDGWQGIDIV</sequence>
<dbReference type="AlphaFoldDB" id="A0AA38RYX9"/>
<evidence type="ECO:0000256" key="1">
    <source>
        <dbReference type="SAM" id="MobiDB-lite"/>
    </source>
</evidence>
<keyword evidence="3" id="KW-1185">Reference proteome</keyword>
<organism evidence="2 3">
    <name type="scientific">Coniochaeta hoffmannii</name>
    <dbReference type="NCBI Taxonomy" id="91930"/>
    <lineage>
        <taxon>Eukaryota</taxon>
        <taxon>Fungi</taxon>
        <taxon>Dikarya</taxon>
        <taxon>Ascomycota</taxon>
        <taxon>Pezizomycotina</taxon>
        <taxon>Sordariomycetes</taxon>
        <taxon>Sordariomycetidae</taxon>
        <taxon>Coniochaetales</taxon>
        <taxon>Coniochaetaceae</taxon>
        <taxon>Coniochaeta</taxon>
    </lineage>
</organism>
<accession>A0AA38RYX9</accession>
<dbReference type="Proteomes" id="UP001174691">
    <property type="component" value="Unassembled WGS sequence"/>
</dbReference>
<name>A0AA38RYX9_9PEZI</name>
<reference evidence="2" key="1">
    <citation type="submission" date="2022-07" db="EMBL/GenBank/DDBJ databases">
        <title>Fungi with potential for degradation of polypropylene.</title>
        <authorList>
            <person name="Gostincar C."/>
        </authorList>
    </citation>
    <scope>NUCLEOTIDE SEQUENCE</scope>
    <source>
        <strain evidence="2">EXF-13287</strain>
    </source>
</reference>